<dbReference type="GO" id="GO:0008168">
    <property type="term" value="F:methyltransferase activity"/>
    <property type="evidence" value="ECO:0007669"/>
    <property type="project" value="UniProtKB-KW"/>
</dbReference>
<dbReference type="InterPro" id="IPR029063">
    <property type="entry name" value="SAM-dependent_MTases_sf"/>
</dbReference>
<dbReference type="Pfam" id="PF13847">
    <property type="entry name" value="Methyltransf_31"/>
    <property type="match status" value="1"/>
</dbReference>
<dbReference type="SUPFAM" id="SSF53335">
    <property type="entry name" value="S-adenosyl-L-methionine-dependent methyltransferases"/>
    <property type="match status" value="1"/>
</dbReference>
<dbReference type="InterPro" id="IPR025714">
    <property type="entry name" value="Methyltranfer_dom"/>
</dbReference>
<dbReference type="EMBL" id="LBXO01000004">
    <property type="protein sequence ID" value="KKR33717.1"/>
    <property type="molecule type" value="Genomic_DNA"/>
</dbReference>
<dbReference type="Proteomes" id="UP000034137">
    <property type="component" value="Unassembled WGS sequence"/>
</dbReference>
<evidence type="ECO:0000313" key="2">
    <source>
        <dbReference type="EMBL" id="KKR33717.1"/>
    </source>
</evidence>
<name>A0A0G0T7A1_9BACT</name>
<sequence length="185" mass="20459">MMGETGGNVLLDVNLILGKAQIGENMKIATLGCGSSGHFVFPAAQLVGKKKGIVYAVDILKTVLERVTRLAKQDNFSNVVPVWSDLEIFNATKIEAGSLDVVLLINILYQSHKRVEILREAIRMLKKDGRMLIVEWKNIASPLGPPVEERVNINLLHNAAPKLGLKLEEEFQAGQFHYGVVFNKL</sequence>
<proteinExistence type="predicted"/>
<accession>A0A0G0T7A1</accession>
<organism evidence="2 3">
    <name type="scientific">Candidatus Falkowbacteria bacterium GW2011_GWF2_39_8</name>
    <dbReference type="NCBI Taxonomy" id="1618642"/>
    <lineage>
        <taxon>Bacteria</taxon>
        <taxon>Candidatus Falkowiibacteriota</taxon>
    </lineage>
</organism>
<dbReference type="CDD" id="cd02440">
    <property type="entry name" value="AdoMet_MTases"/>
    <property type="match status" value="1"/>
</dbReference>
<dbReference type="GO" id="GO:0032259">
    <property type="term" value="P:methylation"/>
    <property type="evidence" value="ECO:0007669"/>
    <property type="project" value="UniProtKB-KW"/>
</dbReference>
<dbReference type="Gene3D" id="3.40.50.150">
    <property type="entry name" value="Vaccinia Virus protein VP39"/>
    <property type="match status" value="1"/>
</dbReference>
<gene>
    <name evidence="2" type="ORF">UT64_C0004G0024</name>
</gene>
<keyword evidence="2" id="KW-0489">Methyltransferase</keyword>
<protein>
    <submittedName>
        <fullName evidence="2">rRNA (Adenine-N6-)-methyltransferase</fullName>
    </submittedName>
</protein>
<evidence type="ECO:0000259" key="1">
    <source>
        <dbReference type="Pfam" id="PF13847"/>
    </source>
</evidence>
<feature type="domain" description="Methyltransferase" evidence="1">
    <location>
        <begin position="24"/>
        <end position="137"/>
    </location>
</feature>
<evidence type="ECO:0000313" key="3">
    <source>
        <dbReference type="Proteomes" id="UP000034137"/>
    </source>
</evidence>
<comment type="caution">
    <text evidence="2">The sequence shown here is derived from an EMBL/GenBank/DDBJ whole genome shotgun (WGS) entry which is preliminary data.</text>
</comment>
<keyword evidence="2" id="KW-0808">Transferase</keyword>
<dbReference type="AlphaFoldDB" id="A0A0G0T7A1"/>
<reference evidence="2 3" key="1">
    <citation type="journal article" date="2015" name="Nature">
        <title>rRNA introns, odd ribosomes, and small enigmatic genomes across a large radiation of phyla.</title>
        <authorList>
            <person name="Brown C.T."/>
            <person name="Hug L.A."/>
            <person name="Thomas B.C."/>
            <person name="Sharon I."/>
            <person name="Castelle C.J."/>
            <person name="Singh A."/>
            <person name="Wilkins M.J."/>
            <person name="Williams K.H."/>
            <person name="Banfield J.F."/>
        </authorList>
    </citation>
    <scope>NUCLEOTIDE SEQUENCE [LARGE SCALE GENOMIC DNA]</scope>
</reference>